<sequence length="73" mass="8560">MENMKNEDFSWENHELKESDSVGNIVTIPAFEGTEIPEKGPPIHKEQPIEDTMRNDFKERISMMPSDHRCKKE</sequence>
<reference evidence="2" key="2">
    <citation type="submission" date="2021-04" db="EMBL/GenBank/DDBJ databases">
        <authorList>
            <person name="Dong X."/>
        </authorList>
    </citation>
    <scope>NUCLEOTIDE SEQUENCE</scope>
    <source>
        <strain evidence="2">LLY</strain>
    </source>
</reference>
<protein>
    <submittedName>
        <fullName evidence="2">Uncharacterized protein</fullName>
    </submittedName>
</protein>
<keyword evidence="3" id="KW-1185">Reference proteome</keyword>
<feature type="compositionally biased region" description="Basic and acidic residues" evidence="1">
    <location>
        <begin position="36"/>
        <end position="51"/>
    </location>
</feature>
<evidence type="ECO:0000313" key="3">
    <source>
        <dbReference type="Proteomes" id="UP001056766"/>
    </source>
</evidence>
<organism evidence="2 3">
    <name type="scientific">Methanococcoides seepicolus</name>
    <dbReference type="NCBI Taxonomy" id="2828780"/>
    <lineage>
        <taxon>Archaea</taxon>
        <taxon>Methanobacteriati</taxon>
        <taxon>Methanobacteriota</taxon>
        <taxon>Stenosarchaea group</taxon>
        <taxon>Methanomicrobia</taxon>
        <taxon>Methanosarcinales</taxon>
        <taxon>Methanosarcinaceae</taxon>
        <taxon>Methanococcoides</taxon>
    </lineage>
</organism>
<accession>A0A9E4ZEY9</accession>
<dbReference type="EMBL" id="JAGSOI010000003">
    <property type="protein sequence ID" value="MCM1985714.1"/>
    <property type="molecule type" value="Genomic_DNA"/>
</dbReference>
<evidence type="ECO:0000256" key="1">
    <source>
        <dbReference type="SAM" id="MobiDB-lite"/>
    </source>
</evidence>
<comment type="caution">
    <text evidence="2">The sequence shown here is derived from an EMBL/GenBank/DDBJ whole genome shotgun (WGS) entry which is preliminary data.</text>
</comment>
<feature type="region of interest" description="Disordered" evidence="1">
    <location>
        <begin position="32"/>
        <end position="51"/>
    </location>
</feature>
<dbReference type="AlphaFoldDB" id="A0A9E4ZEY9"/>
<evidence type="ECO:0000313" key="2">
    <source>
        <dbReference type="EMBL" id="MCM1985714.1"/>
    </source>
</evidence>
<dbReference type="Proteomes" id="UP001056766">
    <property type="component" value="Unassembled WGS sequence"/>
</dbReference>
<gene>
    <name evidence="2" type="ORF">KDK67_01565</name>
</gene>
<name>A0A9E4ZEY9_9EURY</name>
<reference evidence="2" key="1">
    <citation type="journal article" date="2021" name="mSystems">
        <title>Bacteria and Archaea Synergistically Convert Glycine Betaine to Biogenic Methane in the Formosa Cold Seep of the South China Sea.</title>
        <authorList>
            <person name="Li L."/>
            <person name="Zhang W."/>
            <person name="Zhang S."/>
            <person name="Song L."/>
            <person name="Sun Q."/>
            <person name="Zhang H."/>
            <person name="Xiang H."/>
            <person name="Dong X."/>
        </authorList>
    </citation>
    <scope>NUCLEOTIDE SEQUENCE</scope>
    <source>
        <strain evidence="2">LLY</strain>
    </source>
</reference>
<proteinExistence type="predicted"/>
<dbReference type="RefSeq" id="WP_250867089.1">
    <property type="nucleotide sequence ID" value="NZ_JAGSOI010000003.1"/>
</dbReference>